<reference evidence="2" key="2">
    <citation type="submission" date="2022-05" db="EMBL/GenBank/DDBJ databases">
        <authorList>
            <person name="Kim J.-S."/>
            <person name="Lee K."/>
            <person name="Suh M."/>
            <person name="Eom M."/>
            <person name="Kim J.-S."/>
            <person name="Kim D.-S."/>
            <person name="Ko S.-H."/>
            <person name="Shin Y."/>
            <person name="Lee J.-S."/>
        </authorList>
    </citation>
    <scope>NUCLEOTIDE SEQUENCE</scope>
    <source>
        <strain evidence="2">N237</strain>
    </source>
</reference>
<dbReference type="Pfam" id="PF04101">
    <property type="entry name" value="Glyco_tran_28_C"/>
    <property type="match status" value="1"/>
</dbReference>
<gene>
    <name evidence="2" type="ORF">M6D93_03270</name>
</gene>
<proteinExistence type="predicted"/>
<dbReference type="RefSeq" id="WP_249772924.1">
    <property type="nucleotide sequence ID" value="NZ_CP097332.1"/>
</dbReference>
<name>A0ABY4QZI3_9ACTN</name>
<evidence type="ECO:0000259" key="1">
    <source>
        <dbReference type="Pfam" id="PF04101"/>
    </source>
</evidence>
<reference evidence="2" key="1">
    <citation type="journal article" date="2018" name="Int. J. Syst. Evol. Microbiol.">
        <title>Jatrophihabitans telluris sp. nov., isolated from sediment soil of lava forest wetlands and the emended description of the genus Jatrophihabitans.</title>
        <authorList>
            <person name="Lee K.C."/>
            <person name="Suh M.K."/>
            <person name="Eom M.K."/>
            <person name="Kim K.K."/>
            <person name="Kim J.S."/>
            <person name="Kim D.S."/>
            <person name="Ko S.H."/>
            <person name="Shin Y.K."/>
            <person name="Lee J.S."/>
        </authorList>
    </citation>
    <scope>NUCLEOTIDE SEQUENCE</scope>
    <source>
        <strain evidence="2">N237</strain>
    </source>
</reference>
<organism evidence="2 3">
    <name type="scientific">Jatrophihabitans telluris</name>
    <dbReference type="NCBI Taxonomy" id="2038343"/>
    <lineage>
        <taxon>Bacteria</taxon>
        <taxon>Bacillati</taxon>
        <taxon>Actinomycetota</taxon>
        <taxon>Actinomycetes</taxon>
        <taxon>Jatrophihabitantales</taxon>
        <taxon>Jatrophihabitantaceae</taxon>
        <taxon>Jatrophihabitans</taxon>
    </lineage>
</organism>
<dbReference type="Gene3D" id="3.40.50.2000">
    <property type="entry name" value="Glycogen Phosphorylase B"/>
    <property type="match status" value="1"/>
</dbReference>
<sequence length="323" mass="34939">MIGYYIHHVGRGHLNRALSIARYLPEPVTALSSLAPEPSWPGEWIQLERDDDAEHPIAPDANGALHWVPLRDAGLNARMLQLSQWLGTARPDCMIVDVSVEIVTLSRLFGVPVVSMVLPGDRTDAAHQLGFQLSSAIVAPWPAEFSELARGLEPHRHKVHHAGALSRFHDRPRPPRTTPPGQRVLLLHGQGGAMPLPDGLVPGWELIHLGQDGRLRDPWTALADADVVVTHAGLGALADLAYARRPTLVLPGARPHDEQRSTAAAMQKAGIATVHYGPVAAHEWPRLLESCLGGRDNWQRWRSGGGPRGVADLVLDLAAAGAP</sequence>
<dbReference type="EMBL" id="CP097332">
    <property type="protein sequence ID" value="UQX89028.1"/>
    <property type="molecule type" value="Genomic_DNA"/>
</dbReference>
<evidence type="ECO:0000313" key="2">
    <source>
        <dbReference type="EMBL" id="UQX89028.1"/>
    </source>
</evidence>
<dbReference type="PANTHER" id="PTHR21015:SF22">
    <property type="entry name" value="GLYCOSYLTRANSFERASE"/>
    <property type="match status" value="1"/>
</dbReference>
<dbReference type="PANTHER" id="PTHR21015">
    <property type="entry name" value="UDP-N-ACETYLGLUCOSAMINE--N-ACETYLMURAMYL-(PENTAPEPTIDE) PYROPHOSPHORYL-UNDECAPRENOL N-ACETYLGLUCOSAMINE TRANSFERASE 1"/>
    <property type="match status" value="1"/>
</dbReference>
<accession>A0ABY4QZI3</accession>
<evidence type="ECO:0000313" key="3">
    <source>
        <dbReference type="Proteomes" id="UP001056336"/>
    </source>
</evidence>
<protein>
    <recommendedName>
        <fullName evidence="1">Glycosyl transferase family 28 C-terminal domain-containing protein</fullName>
    </recommendedName>
</protein>
<dbReference type="InterPro" id="IPR007235">
    <property type="entry name" value="Glyco_trans_28_C"/>
</dbReference>
<keyword evidence="3" id="KW-1185">Reference proteome</keyword>
<dbReference type="Proteomes" id="UP001056336">
    <property type="component" value="Chromosome"/>
</dbReference>
<feature type="domain" description="Glycosyl transferase family 28 C-terminal" evidence="1">
    <location>
        <begin position="221"/>
        <end position="275"/>
    </location>
</feature>
<dbReference type="SUPFAM" id="SSF53756">
    <property type="entry name" value="UDP-Glycosyltransferase/glycogen phosphorylase"/>
    <property type="match status" value="1"/>
</dbReference>